<comment type="caution">
    <text evidence="5">The sequence shown here is derived from an EMBL/GenBank/DDBJ whole genome shotgun (WGS) entry which is preliminary data.</text>
</comment>
<evidence type="ECO:0000256" key="3">
    <source>
        <dbReference type="SAM" id="MobiDB-lite"/>
    </source>
</evidence>
<organism evidence="5 6">
    <name type="scientific">Fusarium oxysporum</name>
    <name type="common">Fusarium vascular wilt</name>
    <dbReference type="NCBI Taxonomy" id="5507"/>
    <lineage>
        <taxon>Eukaryota</taxon>
        <taxon>Fungi</taxon>
        <taxon>Dikarya</taxon>
        <taxon>Ascomycota</taxon>
        <taxon>Pezizomycotina</taxon>
        <taxon>Sordariomycetes</taxon>
        <taxon>Hypocreomycetidae</taxon>
        <taxon>Hypocreales</taxon>
        <taxon>Nectriaceae</taxon>
        <taxon>Fusarium</taxon>
        <taxon>Fusarium oxysporum species complex</taxon>
    </lineage>
</organism>
<dbReference type="GO" id="GO:0000981">
    <property type="term" value="F:DNA-binding transcription factor activity, RNA polymerase II-specific"/>
    <property type="evidence" value="ECO:0007669"/>
    <property type="project" value="InterPro"/>
</dbReference>
<evidence type="ECO:0000256" key="2">
    <source>
        <dbReference type="ARBA" id="ARBA00023242"/>
    </source>
</evidence>
<feature type="domain" description="Zn(2)-C6 fungal-type" evidence="4">
    <location>
        <begin position="104"/>
        <end position="136"/>
    </location>
</feature>
<reference evidence="5" key="1">
    <citation type="submission" date="2020-02" db="EMBL/GenBank/DDBJ databases">
        <title>Identification and distribution of gene clusters putatively required for synthesis of sphingolipid metabolism inhibitors in phylogenetically diverse species of the filamentous fungus Fusarium.</title>
        <authorList>
            <person name="Kim H.-S."/>
            <person name="Busman M."/>
            <person name="Brown D.W."/>
            <person name="Divon H."/>
            <person name="Uhlig S."/>
            <person name="Proctor R.H."/>
        </authorList>
    </citation>
    <scope>NUCLEOTIDE SEQUENCE [LARGE SCALE GENOMIC DNA]</scope>
    <source>
        <strain evidence="5">NRRL 39464</strain>
    </source>
</reference>
<dbReference type="CDD" id="cd12148">
    <property type="entry name" value="fungal_TF_MHR"/>
    <property type="match status" value="1"/>
</dbReference>
<dbReference type="PANTHER" id="PTHR31001">
    <property type="entry name" value="UNCHARACTERIZED TRANSCRIPTIONAL REGULATORY PROTEIN"/>
    <property type="match status" value="1"/>
</dbReference>
<dbReference type="InterPro" id="IPR036864">
    <property type="entry name" value="Zn2-C6_fun-type_DNA-bd_sf"/>
</dbReference>
<protein>
    <recommendedName>
        <fullName evidence="4">Zn(2)-C6 fungal-type domain-containing protein</fullName>
    </recommendedName>
</protein>
<feature type="region of interest" description="Disordered" evidence="3">
    <location>
        <begin position="145"/>
        <end position="175"/>
    </location>
</feature>
<dbReference type="SUPFAM" id="SSF57701">
    <property type="entry name" value="Zn2/Cys6 DNA-binding domain"/>
    <property type="match status" value="1"/>
</dbReference>
<proteinExistence type="predicted"/>
<dbReference type="GO" id="GO:0008270">
    <property type="term" value="F:zinc ion binding"/>
    <property type="evidence" value="ECO:0007669"/>
    <property type="project" value="InterPro"/>
</dbReference>
<dbReference type="PANTHER" id="PTHR31001:SF40">
    <property type="entry name" value="ZN(II)2CYS6 TRANSCRIPTION FACTOR (EUROFUNG)"/>
    <property type="match status" value="1"/>
</dbReference>
<evidence type="ECO:0000313" key="6">
    <source>
        <dbReference type="Proteomes" id="UP000558688"/>
    </source>
</evidence>
<dbReference type="EMBL" id="JAAFOW010003060">
    <property type="protein sequence ID" value="KAF5255637.1"/>
    <property type="molecule type" value="Genomic_DNA"/>
</dbReference>
<evidence type="ECO:0000256" key="1">
    <source>
        <dbReference type="ARBA" id="ARBA00004123"/>
    </source>
</evidence>
<comment type="subcellular location">
    <subcellularLocation>
        <location evidence="1">Nucleus</location>
    </subcellularLocation>
</comment>
<dbReference type="Proteomes" id="UP000558688">
    <property type="component" value="Unassembled WGS sequence"/>
</dbReference>
<name>A0A8H5EDQ3_FUSOX</name>
<dbReference type="SMART" id="SM00066">
    <property type="entry name" value="GAL4"/>
    <property type="match status" value="1"/>
</dbReference>
<feature type="compositionally biased region" description="Low complexity" evidence="3">
    <location>
        <begin position="146"/>
        <end position="163"/>
    </location>
</feature>
<dbReference type="Gene3D" id="4.10.240.10">
    <property type="entry name" value="Zn(2)-C6 fungal-type DNA-binding domain"/>
    <property type="match status" value="1"/>
</dbReference>
<dbReference type="InterPro" id="IPR001138">
    <property type="entry name" value="Zn2Cys6_DnaBD"/>
</dbReference>
<dbReference type="AlphaFoldDB" id="A0A8H5EDQ3"/>
<dbReference type="InterPro" id="IPR050613">
    <property type="entry name" value="Sec_Metabolite_Reg"/>
</dbReference>
<dbReference type="GO" id="GO:0005634">
    <property type="term" value="C:nucleus"/>
    <property type="evidence" value="ECO:0007669"/>
    <property type="project" value="UniProtKB-SubCell"/>
</dbReference>
<dbReference type="CDD" id="cd00067">
    <property type="entry name" value="GAL4"/>
    <property type="match status" value="1"/>
</dbReference>
<sequence length="771" mass="86873">MWSIYNPATYFGEIVGTDYCSTRPDCPITFEPIPKPSFEPSVTVVIISFYPRTLRTNSLPHIERFSSDPQTLRLMCVSAAMPSPHAAYRASRPSLRRPNGRPQACEPCRKRKVACDNGQPICHRCQKASRSSQCQYIVDPRMSILSPSTPGRSLSSPTSSHSPCQPPTGSTRALSTGDIRTFADPLPCNPSNSLGYLGPTSFCNVYEETEENLFIARRTDCGCTPQQAEPVPSMALPGLSSRMLEICLSVLRKVPRREEGEKLCRVYANPNELWLRLVGHRTLNSFYDTFGHFLGHDRTDAGLGEIAKRMCYNTSQPFSEDEEEPERWWQQFSGMNFRWEALGIIFTYWAFGTNVSTPLRAELLRDPRYKFHVTDYLSAVDVCVDVCRGLTNGNSFLLFVLLRRGILESIRSGDASLHAQTSRPNYQPTICSEWKRRLVAYIFNTDKVLASFTGRPPAFGRRYLLTALPLDLADHELLGNKESLAQVMKQLDADGWKKSGVVTPSTICRARSMIAFFRDELFELALGHGLETTVDTLLDILRREVATVATFPAGLQYKHEDLLDPRIDQNMFYSRLQVHLEHLQNHFFIYRLLIQQGHDSQADLVAVSFEMVSLALLFWTHLDRLPWIVTDLGWLVMTYAAPAGGILSQELLKRTAAPTMVSADGKQGPSRFAIMEKLFLLMSFLDWVSPNAPNGELCRSCKRIIRHVLEKVTRDAPPADGVSQAVPAFEPWNWDFGNTSMEFEFGLLDTFEWLRPEPISSQGSGQGNLPP</sequence>
<gene>
    <name evidence="5" type="ORF">FOXYS1_13942</name>
</gene>
<accession>A0A8H5EDQ3</accession>
<dbReference type="PROSITE" id="PS50048">
    <property type="entry name" value="ZN2_CY6_FUNGAL_2"/>
    <property type="match status" value="1"/>
</dbReference>
<evidence type="ECO:0000313" key="5">
    <source>
        <dbReference type="EMBL" id="KAF5255637.1"/>
    </source>
</evidence>
<evidence type="ECO:0000259" key="4">
    <source>
        <dbReference type="PROSITE" id="PS50048"/>
    </source>
</evidence>
<keyword evidence="2" id="KW-0539">Nucleus</keyword>
<dbReference type="PROSITE" id="PS00463">
    <property type="entry name" value="ZN2_CY6_FUNGAL_1"/>
    <property type="match status" value="1"/>
</dbReference>
<dbReference type="Pfam" id="PF00172">
    <property type="entry name" value="Zn_clus"/>
    <property type="match status" value="1"/>
</dbReference>